<evidence type="ECO:0000256" key="1">
    <source>
        <dbReference type="PROSITE-ProRule" id="PRU00176"/>
    </source>
</evidence>
<dbReference type="Gene3D" id="3.30.70.330">
    <property type="match status" value="1"/>
</dbReference>
<evidence type="ECO:0000259" key="3">
    <source>
        <dbReference type="PROSITE" id="PS50102"/>
    </source>
</evidence>
<evidence type="ECO:0000313" key="5">
    <source>
        <dbReference type="Proteomes" id="UP000299084"/>
    </source>
</evidence>
<proteinExistence type="predicted"/>
<keyword evidence="5" id="KW-1185">Reference proteome</keyword>
<evidence type="ECO:0000256" key="2">
    <source>
        <dbReference type="SAM" id="SignalP"/>
    </source>
</evidence>
<dbReference type="InterPro" id="IPR035979">
    <property type="entry name" value="RBD_domain_sf"/>
</dbReference>
<organism evidence="4 5">
    <name type="scientific">Camelus dromedarius</name>
    <name type="common">Dromedary</name>
    <name type="synonym">Arabian camel</name>
    <dbReference type="NCBI Taxonomy" id="9838"/>
    <lineage>
        <taxon>Eukaryota</taxon>
        <taxon>Metazoa</taxon>
        <taxon>Chordata</taxon>
        <taxon>Craniata</taxon>
        <taxon>Vertebrata</taxon>
        <taxon>Euteleostomi</taxon>
        <taxon>Mammalia</taxon>
        <taxon>Eutheria</taxon>
        <taxon>Laurasiatheria</taxon>
        <taxon>Artiodactyla</taxon>
        <taxon>Tylopoda</taxon>
        <taxon>Camelidae</taxon>
        <taxon>Camelus</taxon>
    </lineage>
</organism>
<dbReference type="GO" id="GO:0003723">
    <property type="term" value="F:RNA binding"/>
    <property type="evidence" value="ECO:0007669"/>
    <property type="project" value="UniProtKB-UniRule"/>
</dbReference>
<dbReference type="Pfam" id="PF23085">
    <property type="entry name" value="RRM_PARP14_3"/>
    <property type="match status" value="1"/>
</dbReference>
<sequence>MNLIYLKRILLFLLQASVLKVRESKASERTIVVAGLPVGFVNDQLLTTLLKIHFQDTENKGGVVEDVMYPTRTKGVAYVTFKEKEVAENVVRKKHCLAEKVGPAQLTVSHFGEKVFSSVHAVLDLSVFRSQVRLENVVMDLKREISTLGFSPLGANGRISVQGSFLAIKKLKELLLLKVSSLLEKNRSGQSPRGSMQRSSHSLKSLRSSIPETLRSGESLVLDTDVFLYLKNKSGFYESTLKKFHVQCQERVDGDITTVCIKNVQDRSQPNKAKQVKELIEKYSHALSFELRKETFILEGKEHREKRNIKLACEQVSSRCLQVLVNFYETHIDVIGSSSDIYLFKKEVMKLTRQKVR</sequence>
<name>A0A5N4E4Y0_CAMDR</name>
<keyword evidence="2" id="KW-0732">Signal</keyword>
<dbReference type="InterPro" id="IPR000504">
    <property type="entry name" value="RRM_dom"/>
</dbReference>
<reference evidence="4 5" key="1">
    <citation type="journal article" date="2019" name="Mol. Ecol. Resour.">
        <title>Improving Illumina assemblies with Hi-C and long reads: an example with the North African dromedary.</title>
        <authorList>
            <person name="Elbers J.P."/>
            <person name="Rogers M.F."/>
            <person name="Perelman P.L."/>
            <person name="Proskuryakova A.A."/>
            <person name="Serdyukova N.A."/>
            <person name="Johnson W.E."/>
            <person name="Horin P."/>
            <person name="Corander J."/>
            <person name="Murphy D."/>
            <person name="Burger P.A."/>
        </authorList>
    </citation>
    <scope>NUCLEOTIDE SEQUENCE [LARGE SCALE GENOMIC DNA]</scope>
    <source>
        <strain evidence="4">Drom800</strain>
        <tissue evidence="4">Blood</tissue>
    </source>
</reference>
<dbReference type="PANTHER" id="PTHR15225:SF8">
    <property type="entry name" value="RNA-BINDING PROTEIN 43"/>
    <property type="match status" value="1"/>
</dbReference>
<dbReference type="SUPFAM" id="SSF54928">
    <property type="entry name" value="RNA-binding domain, RBD"/>
    <property type="match status" value="1"/>
</dbReference>
<protein>
    <submittedName>
        <fullName evidence="4">RNA-binding protein 43</fullName>
    </submittedName>
</protein>
<dbReference type="InterPro" id="IPR012677">
    <property type="entry name" value="Nucleotide-bd_a/b_plait_sf"/>
</dbReference>
<feature type="chain" id="PRO_5024378171" evidence="2">
    <location>
        <begin position="27"/>
        <end position="357"/>
    </location>
</feature>
<accession>A0A5N4E4Y0</accession>
<dbReference type="AlphaFoldDB" id="A0A5N4E4Y0"/>
<feature type="signal peptide" evidence="2">
    <location>
        <begin position="1"/>
        <end position="26"/>
    </location>
</feature>
<dbReference type="PROSITE" id="PS50102">
    <property type="entry name" value="RRM"/>
    <property type="match status" value="1"/>
</dbReference>
<gene>
    <name evidence="4" type="ORF">Cadr_000006812</name>
</gene>
<dbReference type="EMBL" id="JWIN03000005">
    <property type="protein sequence ID" value="KAB1278407.1"/>
    <property type="molecule type" value="Genomic_DNA"/>
</dbReference>
<dbReference type="PANTHER" id="PTHR15225">
    <property type="entry name" value="INTERFERON-INDUCED PROTEIN 35/NMI N-MYC/STAT INTERACTING PROTEIN"/>
    <property type="match status" value="1"/>
</dbReference>
<comment type="caution">
    <text evidence="4">The sequence shown here is derived from an EMBL/GenBank/DDBJ whole genome shotgun (WGS) entry which is preliminary data.</text>
</comment>
<dbReference type="Proteomes" id="UP000299084">
    <property type="component" value="Unassembled WGS sequence"/>
</dbReference>
<evidence type="ECO:0000313" key="4">
    <source>
        <dbReference type="EMBL" id="KAB1278407.1"/>
    </source>
</evidence>
<feature type="domain" description="RRM" evidence="3">
    <location>
        <begin position="29"/>
        <end position="113"/>
    </location>
</feature>
<keyword evidence="1" id="KW-0694">RNA-binding</keyword>